<feature type="compositionally biased region" description="Polar residues" evidence="10">
    <location>
        <begin position="1702"/>
        <end position="1711"/>
    </location>
</feature>
<feature type="region of interest" description="Disordered" evidence="10">
    <location>
        <begin position="659"/>
        <end position="818"/>
    </location>
</feature>
<dbReference type="PROSITE" id="PS00108">
    <property type="entry name" value="PROTEIN_KINASE_ST"/>
    <property type="match status" value="1"/>
</dbReference>
<feature type="compositionally biased region" description="Polar residues" evidence="10">
    <location>
        <begin position="751"/>
        <end position="766"/>
    </location>
</feature>
<dbReference type="GO" id="GO:0046872">
    <property type="term" value="F:metal ion binding"/>
    <property type="evidence" value="ECO:0007669"/>
    <property type="project" value="UniProtKB-KW"/>
</dbReference>
<dbReference type="GO" id="GO:0005524">
    <property type="term" value="F:ATP binding"/>
    <property type="evidence" value="ECO:0007669"/>
    <property type="project" value="UniProtKB-UniRule"/>
</dbReference>
<dbReference type="FunFam" id="3.30.200.20:FF:000042">
    <property type="entry name" value="Aurora kinase A"/>
    <property type="match status" value="1"/>
</dbReference>
<feature type="compositionally biased region" description="Polar residues" evidence="10">
    <location>
        <begin position="673"/>
        <end position="696"/>
    </location>
</feature>
<feature type="compositionally biased region" description="Basic and acidic residues" evidence="10">
    <location>
        <begin position="376"/>
        <end position="385"/>
    </location>
</feature>
<feature type="region of interest" description="Disordered" evidence="10">
    <location>
        <begin position="116"/>
        <end position="140"/>
    </location>
</feature>
<feature type="domain" description="Calponin-homology (CH)" evidence="12">
    <location>
        <begin position="530"/>
        <end position="638"/>
    </location>
</feature>
<feature type="compositionally biased region" description="Low complexity" evidence="10">
    <location>
        <begin position="347"/>
        <end position="369"/>
    </location>
</feature>
<evidence type="ECO:0000256" key="6">
    <source>
        <dbReference type="ARBA" id="ARBA00022777"/>
    </source>
</evidence>
<feature type="region of interest" description="Disordered" evidence="10">
    <location>
        <begin position="1596"/>
        <end position="1755"/>
    </location>
</feature>
<keyword evidence="7" id="KW-0862">Zinc</keyword>
<dbReference type="InterPro" id="IPR017441">
    <property type="entry name" value="Protein_kinase_ATP_BS"/>
</dbReference>
<dbReference type="PROSITE" id="PS50011">
    <property type="entry name" value="PROTEIN_KINASE_DOM"/>
    <property type="match status" value="1"/>
</dbReference>
<dbReference type="Gene3D" id="1.10.418.10">
    <property type="entry name" value="Calponin-like domain"/>
    <property type="match status" value="1"/>
</dbReference>
<feature type="region of interest" description="Disordered" evidence="10">
    <location>
        <begin position="1"/>
        <end position="41"/>
    </location>
</feature>
<dbReference type="SMART" id="SM00220">
    <property type="entry name" value="S_TKc"/>
    <property type="match status" value="1"/>
</dbReference>
<dbReference type="GO" id="GO:0004674">
    <property type="term" value="F:protein serine/threonine kinase activity"/>
    <property type="evidence" value="ECO:0007669"/>
    <property type="project" value="UniProtKB-KW"/>
</dbReference>
<feature type="compositionally biased region" description="Low complexity" evidence="10">
    <location>
        <begin position="1504"/>
        <end position="1521"/>
    </location>
</feature>
<gene>
    <name evidence="14" type="ORF">EV702DRAFT_1050466</name>
</gene>
<feature type="compositionally biased region" description="Polar residues" evidence="10">
    <location>
        <begin position="386"/>
        <end position="396"/>
    </location>
</feature>
<dbReference type="PANTHER" id="PTHR11584:SF369">
    <property type="entry name" value="MITOGEN-ACTIVATED PROTEIN KINASE KINASE KINASE 19-RELATED"/>
    <property type="match status" value="1"/>
</dbReference>
<feature type="compositionally biased region" description="Polar residues" evidence="10">
    <location>
        <begin position="960"/>
        <end position="976"/>
    </location>
</feature>
<feature type="compositionally biased region" description="Polar residues" evidence="10">
    <location>
        <begin position="23"/>
        <end position="33"/>
    </location>
</feature>
<dbReference type="InterPro" id="IPR036872">
    <property type="entry name" value="CH_dom_sf"/>
</dbReference>
<dbReference type="CDD" id="cd06627">
    <property type="entry name" value="STKc_Cdc7_like"/>
    <property type="match status" value="1"/>
</dbReference>
<evidence type="ECO:0000256" key="2">
    <source>
        <dbReference type="ARBA" id="ARBA00022527"/>
    </source>
</evidence>
<protein>
    <submittedName>
        <fullName evidence="14">Uncharacterized protein</fullName>
    </submittedName>
</protein>
<feature type="region of interest" description="Disordered" evidence="10">
    <location>
        <begin position="347"/>
        <end position="453"/>
    </location>
</feature>
<evidence type="ECO:0000259" key="12">
    <source>
        <dbReference type="PROSITE" id="PS50021"/>
    </source>
</evidence>
<feature type="compositionally biased region" description="Low complexity" evidence="10">
    <location>
        <begin position="980"/>
        <end position="992"/>
    </location>
</feature>
<dbReference type="PANTHER" id="PTHR11584">
    <property type="entry name" value="SERINE/THREONINE PROTEIN KINASE"/>
    <property type="match status" value="1"/>
</dbReference>
<dbReference type="InterPro" id="IPR003096">
    <property type="entry name" value="SM22_calponin"/>
</dbReference>
<feature type="region of interest" description="Disordered" evidence="10">
    <location>
        <begin position="1768"/>
        <end position="1801"/>
    </location>
</feature>
<keyword evidence="4" id="KW-0479">Metal-binding</keyword>
<keyword evidence="6" id="KW-0418">Kinase</keyword>
<dbReference type="Pfam" id="PF00307">
    <property type="entry name" value="CH"/>
    <property type="match status" value="1"/>
</dbReference>
<dbReference type="InterPro" id="IPR046349">
    <property type="entry name" value="C1-like_sf"/>
</dbReference>
<organism evidence="14 15">
    <name type="scientific">Suillus placidus</name>
    <dbReference type="NCBI Taxonomy" id="48579"/>
    <lineage>
        <taxon>Eukaryota</taxon>
        <taxon>Fungi</taxon>
        <taxon>Dikarya</taxon>
        <taxon>Basidiomycota</taxon>
        <taxon>Agaricomycotina</taxon>
        <taxon>Agaricomycetes</taxon>
        <taxon>Agaricomycetidae</taxon>
        <taxon>Boletales</taxon>
        <taxon>Suillineae</taxon>
        <taxon>Suillaceae</taxon>
        <taxon>Suillus</taxon>
    </lineage>
</organism>
<feature type="compositionally biased region" description="Polar residues" evidence="10">
    <location>
        <begin position="435"/>
        <end position="451"/>
    </location>
</feature>
<dbReference type="SMART" id="SM00109">
    <property type="entry name" value="C1"/>
    <property type="match status" value="1"/>
</dbReference>
<dbReference type="Proteomes" id="UP000714275">
    <property type="component" value="Unassembled WGS sequence"/>
</dbReference>
<evidence type="ECO:0000313" key="15">
    <source>
        <dbReference type="Proteomes" id="UP000714275"/>
    </source>
</evidence>
<evidence type="ECO:0000256" key="8">
    <source>
        <dbReference type="ARBA" id="ARBA00022840"/>
    </source>
</evidence>
<feature type="region of interest" description="Disordered" evidence="10">
    <location>
        <begin position="960"/>
        <end position="1148"/>
    </location>
</feature>
<feature type="compositionally biased region" description="Basic and acidic residues" evidence="10">
    <location>
        <begin position="874"/>
        <end position="894"/>
    </location>
</feature>
<dbReference type="PROSITE" id="PS00479">
    <property type="entry name" value="ZF_DAG_PE_1"/>
    <property type="match status" value="1"/>
</dbReference>
<keyword evidence="5 9" id="KW-0547">Nucleotide-binding</keyword>
<dbReference type="CDD" id="cd00029">
    <property type="entry name" value="C1"/>
    <property type="match status" value="1"/>
</dbReference>
<proteinExistence type="inferred from homology"/>
<keyword evidence="8 9" id="KW-0067">ATP-binding</keyword>
<feature type="compositionally biased region" description="Basic and acidic residues" evidence="10">
    <location>
        <begin position="930"/>
        <end position="939"/>
    </location>
</feature>
<dbReference type="Gene3D" id="3.30.60.20">
    <property type="match status" value="1"/>
</dbReference>
<feature type="compositionally biased region" description="Basic and acidic residues" evidence="10">
    <location>
        <begin position="413"/>
        <end position="423"/>
    </location>
</feature>
<keyword evidence="15" id="KW-1185">Reference proteome</keyword>
<feature type="domain" description="Protein kinase" evidence="11">
    <location>
        <begin position="1196"/>
        <end position="1447"/>
    </location>
</feature>
<feature type="region of interest" description="Disordered" evidence="10">
    <location>
        <begin position="857"/>
        <end position="939"/>
    </location>
</feature>
<dbReference type="PROSITE" id="PS00107">
    <property type="entry name" value="PROTEIN_KINASE_ATP"/>
    <property type="match status" value="1"/>
</dbReference>
<comment type="caution">
    <text evidence="14">The sequence shown here is derived from an EMBL/GenBank/DDBJ whole genome shotgun (WGS) entry which is preliminary data.</text>
</comment>
<dbReference type="Pfam" id="PF00069">
    <property type="entry name" value="Pkinase"/>
    <property type="match status" value="1"/>
</dbReference>
<feature type="compositionally biased region" description="Low complexity" evidence="10">
    <location>
        <begin position="274"/>
        <end position="285"/>
    </location>
</feature>
<comment type="similarity">
    <text evidence="1">Belongs to the protein kinase superfamily. STE Ser/Thr protein kinase family. MAP kinase kinase kinase subfamily.</text>
</comment>
<feature type="compositionally biased region" description="Polar residues" evidence="10">
    <location>
        <begin position="173"/>
        <end position="184"/>
    </location>
</feature>
<keyword evidence="3" id="KW-0808">Transferase</keyword>
<dbReference type="SUPFAM" id="SSF57889">
    <property type="entry name" value="Cysteine-rich domain"/>
    <property type="match status" value="1"/>
</dbReference>
<evidence type="ECO:0000256" key="5">
    <source>
        <dbReference type="ARBA" id="ARBA00022741"/>
    </source>
</evidence>
<evidence type="ECO:0000259" key="11">
    <source>
        <dbReference type="PROSITE" id="PS50011"/>
    </source>
</evidence>
<dbReference type="OrthoDB" id="8693905at2759"/>
<feature type="compositionally biased region" description="Low complexity" evidence="10">
    <location>
        <begin position="239"/>
        <end position="254"/>
    </location>
</feature>
<dbReference type="InterPro" id="IPR011009">
    <property type="entry name" value="Kinase-like_dom_sf"/>
</dbReference>
<dbReference type="SUPFAM" id="SSF47576">
    <property type="entry name" value="Calponin-homology domain, CH-domain"/>
    <property type="match status" value="1"/>
</dbReference>
<keyword evidence="2" id="KW-0723">Serine/threonine-protein kinase</keyword>
<evidence type="ECO:0000256" key="10">
    <source>
        <dbReference type="SAM" id="MobiDB-lite"/>
    </source>
</evidence>
<feature type="compositionally biased region" description="Low complexity" evidence="10">
    <location>
        <begin position="297"/>
        <end position="312"/>
    </location>
</feature>
<dbReference type="InterPro" id="IPR001715">
    <property type="entry name" value="CH_dom"/>
</dbReference>
<evidence type="ECO:0000256" key="3">
    <source>
        <dbReference type="ARBA" id="ARBA00022679"/>
    </source>
</evidence>
<evidence type="ECO:0000259" key="13">
    <source>
        <dbReference type="PROSITE" id="PS50081"/>
    </source>
</evidence>
<sequence>MVSLQLGNPRRDPPPKALPRTPEPSSSSYTSAQEVPETTPMTFKRLRSSLEQSLKTATRSRAKIIPPVDDFTTVSVKGKGKEKELKDHVAVKGQEKDKIMSGMLRRLESRVGMRRTARVSTSTSIPLDTSHTNAIGAPAGNNADVVTKSRQAGFTSFATPSLRQASVSSPVLHLSSQNLPSGPSQPAAMAPLTNTGPITPVRDRTRRASVQPIKSKEISGPQPLTSRHDHRIGATTPDRSGAASPRASKSRPSPVLSTPRGRSSFDTPRRSHDSSSPPDTPTPLSGSRGQLGDLSRTPAAASATHLHLHSSPPSSPIPNRAVSPARARTPLKQVVAPASYQGFTSASASHLPLNSSSPPTSSTPARMPSVNAPRRPSVDAPRRSSIDTPQRTSFDTSARRPSAEVPLKVSGETSRRGSIDVHRRPTASPVPRACSPQSTVRPRATSPSQRTPAYAQKRFNISTASLISPSTPEQREVIRAATSLLCKELRKAPAHLARSDAQKEWAEVEVRLQPLIRLERVWGKSGGASASSSQVALGGVQLSSAGEERERKLFCEALRDGVVLCQLINKHRSGTITRIDHREDGFKHTSNITRFIAACSQHGVPSDDIFYRDDLIQATPETLCRVASTIVSLIKLFEDPGVGRAKVITGQGRKGATILASRNDPYSPAISRAASSTPNLLQRPVSPTSPSGSASRMRSPHERSPPLVRPDSPQSGTSAGTAKRVPIIDRSTTPASNSDHEIDEVPPITGPSPTHRSPFRAQSQTGLPDDSSISPLSSLQPLDIPFPQVSTSQVSSPSTAGYDADYPPRQSRTSSNLTDNTAFSSIFDIRRASSSNQNKFGTIRTFTTEATSCSEAPSFTRTEASSVAASMAEEMTRRRGGGEPTPRLRERRPSEPGVLDLVSLAEEEENSACGSSSNHHQRESLQPGEPPRERETEAQVRVRLGKGKWPDDFLDAFKAQASSPSRAVPVATSSNRVDMPLTSSSPLSVSPTRKLSIVGSSHHNDSTEPTVRRPSHRSTHSADVLMPKNSVLRLDASSDNSPGSKVILRRQSTRNGARRNGVYYPRNSTDDPGTAKDEDPHIVPFPRAVSGEHAARATPSPDSTARGGVTNNQDVPRVRGRFQSDVEDHRARRCSRPTSNDELGRPRRSRYESMVNLGVASANANASDLLSRDSGDGSAVRQTVIVKEEGKPATRFQLGNCIGRGQFGTVYRALNLTTGQMVAVKRIRLEGLKEDEVAQLMKEVDLMKRLSHPSIVKYEGMARDEQYLNIVLEYAESGSLGQMLKAFGKLNEHLVASYVVKILEGLHYLHCCDVVHCDLKAANILTTKTGNIKLSDFGVSLNLKAIEREKDIAGTPNWMAPEVIELKGASTKADIWSLGCTVVELLTGRPPFGDITNTMTVMFRIVEDEMPIPEECSEPLKDFLQQCFQKEPSMRPDAELLCEHPWLKKNWDALKELRPQDSIPFLRRVSTDLQKTDLAYLASMDLNRIESPLSVASVQEEPSKSPSRRLSSGPSSPISLPEDTPFTPRDHSFVKTTFGKPMICRVCMGSVKRSAVICDKCNLITHSKCAPEAPPTCDLRSQLLLYAEQGSPAGIPLDGLNGLHPPRPSTTIPSEVSFAMPSPQPSLDVTPPSQSPSPTPPNAYKFMNPFKHSRSFLATENRSPPSASPSPIPQPLSHDDVAPKRKLSKLPSNMISKERPHSLSSNSTAPNAGSMKTADSQSSRQEPGRKSFLSTLEPDTDTIPQLGPPVPDKKPFYAHAMTAIVNDHMDASSRHIPGTMPNEPDRHKKRGAEKSSGCTIQ</sequence>
<dbReference type="InterPro" id="IPR000719">
    <property type="entry name" value="Prot_kinase_dom"/>
</dbReference>
<dbReference type="SUPFAM" id="SSF56112">
    <property type="entry name" value="Protein kinase-like (PK-like)"/>
    <property type="match status" value="1"/>
</dbReference>
<name>A0A9P7CXR0_9AGAM</name>
<evidence type="ECO:0000256" key="9">
    <source>
        <dbReference type="PROSITE-ProRule" id="PRU10141"/>
    </source>
</evidence>
<dbReference type="Gene3D" id="1.10.510.10">
    <property type="entry name" value="Transferase(Phosphotransferase) domain 1"/>
    <property type="match status" value="1"/>
</dbReference>
<dbReference type="EMBL" id="JABBWD010000089">
    <property type="protein sequence ID" value="KAG1767192.1"/>
    <property type="molecule type" value="Genomic_DNA"/>
</dbReference>
<accession>A0A9P7CXR0</accession>
<evidence type="ECO:0000256" key="4">
    <source>
        <dbReference type="ARBA" id="ARBA00022723"/>
    </source>
</evidence>
<feature type="compositionally biased region" description="Polar residues" evidence="10">
    <location>
        <begin position="118"/>
        <end position="133"/>
    </location>
</feature>
<dbReference type="InterPro" id="IPR008271">
    <property type="entry name" value="Ser/Thr_kinase_AS"/>
</dbReference>
<evidence type="ECO:0000256" key="1">
    <source>
        <dbReference type="ARBA" id="ARBA00006529"/>
    </source>
</evidence>
<feature type="domain" description="Phorbol-ester/DAG-type" evidence="13">
    <location>
        <begin position="1530"/>
        <end position="1577"/>
    </location>
</feature>
<feature type="binding site" evidence="9">
    <location>
        <position position="1225"/>
    </location>
    <ligand>
        <name>ATP</name>
        <dbReference type="ChEBI" id="CHEBI:30616"/>
    </ligand>
</feature>
<feature type="region of interest" description="Disordered" evidence="10">
    <location>
        <begin position="173"/>
        <end position="326"/>
    </location>
</feature>
<dbReference type="PROSITE" id="PS50021">
    <property type="entry name" value="CH"/>
    <property type="match status" value="1"/>
</dbReference>
<dbReference type="PRINTS" id="PR00888">
    <property type="entry name" value="SM22CALPONIN"/>
</dbReference>
<dbReference type="CDD" id="cd00014">
    <property type="entry name" value="CH_SF"/>
    <property type="match status" value="1"/>
</dbReference>
<reference evidence="14" key="1">
    <citation type="journal article" date="2020" name="New Phytol.">
        <title>Comparative genomics reveals dynamic genome evolution in host specialist ectomycorrhizal fungi.</title>
        <authorList>
            <person name="Lofgren L.A."/>
            <person name="Nguyen N.H."/>
            <person name="Vilgalys R."/>
            <person name="Ruytinx J."/>
            <person name="Liao H.L."/>
            <person name="Branco S."/>
            <person name="Kuo A."/>
            <person name="LaButti K."/>
            <person name="Lipzen A."/>
            <person name="Andreopoulos W."/>
            <person name="Pangilinan J."/>
            <person name="Riley R."/>
            <person name="Hundley H."/>
            <person name="Na H."/>
            <person name="Barry K."/>
            <person name="Grigoriev I.V."/>
            <person name="Stajich J.E."/>
            <person name="Kennedy P.G."/>
        </authorList>
    </citation>
    <scope>NUCLEOTIDE SEQUENCE</scope>
    <source>
        <strain evidence="14">DOB743</strain>
    </source>
</reference>
<dbReference type="Pfam" id="PF00130">
    <property type="entry name" value="C1_1"/>
    <property type="match status" value="1"/>
</dbReference>
<feature type="compositionally biased region" description="Low complexity" evidence="10">
    <location>
        <begin position="767"/>
        <end position="799"/>
    </location>
</feature>
<evidence type="ECO:0000256" key="7">
    <source>
        <dbReference type="ARBA" id="ARBA00022833"/>
    </source>
</evidence>
<dbReference type="SMART" id="SM00033">
    <property type="entry name" value="CH"/>
    <property type="match status" value="1"/>
</dbReference>
<feature type="region of interest" description="Disordered" evidence="10">
    <location>
        <begin position="1495"/>
        <end position="1529"/>
    </location>
</feature>
<evidence type="ECO:0000313" key="14">
    <source>
        <dbReference type="EMBL" id="KAG1767192.1"/>
    </source>
</evidence>
<dbReference type="InterPro" id="IPR002219">
    <property type="entry name" value="PKC_DAG/PE"/>
</dbReference>
<feature type="compositionally biased region" description="Low complexity" evidence="10">
    <location>
        <begin position="863"/>
        <end position="873"/>
    </location>
</feature>
<dbReference type="PROSITE" id="PS50081">
    <property type="entry name" value="ZF_DAG_PE_2"/>
    <property type="match status" value="1"/>
</dbReference>